<keyword evidence="1" id="KW-0723">Serine/threonine-protein kinase</keyword>
<keyword evidence="4" id="KW-0418">Kinase</keyword>
<keyword evidence="5 6" id="KW-0067">ATP-binding</keyword>
<dbReference type="SUPFAM" id="SSF56112">
    <property type="entry name" value="Protein kinase-like (PK-like)"/>
    <property type="match status" value="2"/>
</dbReference>
<sequence length="621" mass="70057">MQAMNTSQMLQEEFQERVNKVHSIITSVCDGAKASWINRNQCNLLAELYEQIGAFVKQLMMMDAVDVVLSLQSLDEFIHLLEKGKVLVLQYSSAQWFELLVTRGDNREAFKEVHCALDLYITTLQMEVLQIATEVHLPSLFDKKLSEDVYEDNARKDRAQMLEKLEELEKNVPIAIKKLKHEHPFSFWDVKGKQSKEELPFIMQIDPLDIEVGKQIGKGAYGLVHEAYWLGCKFAIKIIETSDVSQLQKEVGILSKLRHPHIVQLVGFSVTDGRSMIVMERMDDDLRHLIEVQCDSPPFSQHVAIDIISQIAAGMAYLHNQGVFHGDLKASNVLVNRHGDHIEAKITDFGVSQSVQLIRRCESSRFDQNGDVSPNSSKSDVYSASSFSGIVGTTCWRAPEVFPVQSAKHIVEGKAEMTEAEKVIMDGHSVLEPLIAKRPRYKRYKRTMKHADVEQKLGGDSDISTEHATYIVGGLGLDSILDKISRELQKSRRGEVITHNIMNNNGVKLVANKPTLEPTYTAKADVYSFGMTCYEVLTGCTPFSSLPRSAVYKRVIAGERPELPADIDTRLYNLIQMCWDTDAQKRPTFKEIRSSLEDIMMPPISQLRSQAPRLNGQCTIS</sequence>
<dbReference type="InterPro" id="IPR011009">
    <property type="entry name" value="Kinase-like_dom_sf"/>
</dbReference>
<dbReference type="SMART" id="SM00220">
    <property type="entry name" value="S_TKc"/>
    <property type="match status" value="1"/>
</dbReference>
<dbReference type="Pfam" id="PF00069">
    <property type="entry name" value="Pkinase"/>
    <property type="match status" value="1"/>
</dbReference>
<feature type="domain" description="Protein kinase" evidence="8">
    <location>
        <begin position="210"/>
        <end position="604"/>
    </location>
</feature>
<dbReference type="PROSITE" id="PS50011">
    <property type="entry name" value="PROTEIN_KINASE_DOM"/>
    <property type="match status" value="1"/>
</dbReference>
<evidence type="ECO:0000256" key="1">
    <source>
        <dbReference type="ARBA" id="ARBA00022527"/>
    </source>
</evidence>
<evidence type="ECO:0000313" key="9">
    <source>
        <dbReference type="EMBL" id="CAK9865542.1"/>
    </source>
</evidence>
<dbReference type="PROSITE" id="PS00108">
    <property type="entry name" value="PROTEIN_KINASE_ST"/>
    <property type="match status" value="1"/>
</dbReference>
<evidence type="ECO:0000256" key="5">
    <source>
        <dbReference type="ARBA" id="ARBA00022840"/>
    </source>
</evidence>
<reference evidence="9" key="1">
    <citation type="submission" date="2024-03" db="EMBL/GenBank/DDBJ databases">
        <authorList>
            <consortium name="ELIXIR-Norway"/>
            <consortium name="Elixir Norway"/>
        </authorList>
    </citation>
    <scope>NUCLEOTIDE SEQUENCE</scope>
</reference>
<dbReference type="InterPro" id="IPR008271">
    <property type="entry name" value="Ser/Thr_kinase_AS"/>
</dbReference>
<dbReference type="Gene3D" id="1.10.510.10">
    <property type="entry name" value="Transferase(Phosphotransferase) domain 1"/>
    <property type="match status" value="2"/>
</dbReference>
<evidence type="ECO:0000256" key="7">
    <source>
        <dbReference type="SAM" id="Coils"/>
    </source>
</evidence>
<dbReference type="InterPro" id="IPR001245">
    <property type="entry name" value="Ser-Thr/Tyr_kinase_cat_dom"/>
</dbReference>
<dbReference type="InterPro" id="IPR017441">
    <property type="entry name" value="Protein_kinase_ATP_BS"/>
</dbReference>
<keyword evidence="2" id="KW-0808">Transferase</keyword>
<feature type="binding site" evidence="6">
    <location>
        <position position="237"/>
    </location>
    <ligand>
        <name>ATP</name>
        <dbReference type="ChEBI" id="CHEBI:30616"/>
    </ligand>
</feature>
<name>A0ABP1ASQ6_9BRYO</name>
<evidence type="ECO:0000256" key="3">
    <source>
        <dbReference type="ARBA" id="ARBA00022741"/>
    </source>
</evidence>
<protein>
    <recommendedName>
        <fullName evidence="8">Protein kinase domain-containing protein</fullName>
    </recommendedName>
</protein>
<dbReference type="Gene3D" id="1.20.930.20">
    <property type="entry name" value="Adaptor protein Cbl, N-terminal domain"/>
    <property type="match status" value="1"/>
</dbReference>
<evidence type="ECO:0000259" key="8">
    <source>
        <dbReference type="PROSITE" id="PS50011"/>
    </source>
</evidence>
<keyword evidence="3 6" id="KW-0547">Nucleotide-binding</keyword>
<dbReference type="CDD" id="cd21037">
    <property type="entry name" value="MLKL_NTD"/>
    <property type="match status" value="1"/>
</dbReference>
<proteinExistence type="predicted"/>
<organism evidence="9 10">
    <name type="scientific">Sphagnum jensenii</name>
    <dbReference type="NCBI Taxonomy" id="128206"/>
    <lineage>
        <taxon>Eukaryota</taxon>
        <taxon>Viridiplantae</taxon>
        <taxon>Streptophyta</taxon>
        <taxon>Embryophyta</taxon>
        <taxon>Bryophyta</taxon>
        <taxon>Sphagnophytina</taxon>
        <taxon>Sphagnopsida</taxon>
        <taxon>Sphagnales</taxon>
        <taxon>Sphagnaceae</taxon>
        <taxon>Sphagnum</taxon>
    </lineage>
</organism>
<dbReference type="PANTHER" id="PTHR44329">
    <property type="entry name" value="SERINE/THREONINE-PROTEIN KINASE TNNI3K-RELATED"/>
    <property type="match status" value="1"/>
</dbReference>
<evidence type="ECO:0000256" key="4">
    <source>
        <dbReference type="ARBA" id="ARBA00022777"/>
    </source>
</evidence>
<dbReference type="Proteomes" id="UP001497522">
    <property type="component" value="Chromosome 15"/>
</dbReference>
<dbReference type="Pfam" id="PF07714">
    <property type="entry name" value="PK_Tyr_Ser-Thr"/>
    <property type="match status" value="1"/>
</dbReference>
<dbReference type="InterPro" id="IPR036537">
    <property type="entry name" value="Adaptor_Cbl_N_dom_sf"/>
</dbReference>
<evidence type="ECO:0000313" key="10">
    <source>
        <dbReference type="Proteomes" id="UP001497522"/>
    </source>
</evidence>
<dbReference type="InterPro" id="IPR000719">
    <property type="entry name" value="Prot_kinase_dom"/>
</dbReference>
<evidence type="ECO:0000256" key="6">
    <source>
        <dbReference type="PROSITE-ProRule" id="PRU10141"/>
    </source>
</evidence>
<feature type="coiled-coil region" evidence="7">
    <location>
        <begin position="151"/>
        <end position="178"/>
    </location>
</feature>
<dbReference type="InterPro" id="IPR059179">
    <property type="entry name" value="MLKL-like_MCAfunc"/>
</dbReference>
<dbReference type="PANTHER" id="PTHR44329:SF260">
    <property type="entry name" value="PROTEIN KINASE DOMAIN-CONTAINING PROTEIN"/>
    <property type="match status" value="1"/>
</dbReference>
<accession>A0ABP1ASQ6</accession>
<dbReference type="Gene3D" id="3.30.200.20">
    <property type="entry name" value="Phosphorylase Kinase, domain 1"/>
    <property type="match status" value="1"/>
</dbReference>
<dbReference type="InterPro" id="IPR051681">
    <property type="entry name" value="Ser/Thr_Kinases-Pseudokinases"/>
</dbReference>
<evidence type="ECO:0000256" key="2">
    <source>
        <dbReference type="ARBA" id="ARBA00022679"/>
    </source>
</evidence>
<dbReference type="PROSITE" id="PS00107">
    <property type="entry name" value="PROTEIN_KINASE_ATP"/>
    <property type="match status" value="1"/>
</dbReference>
<keyword evidence="10" id="KW-1185">Reference proteome</keyword>
<dbReference type="EMBL" id="OZ023716">
    <property type="protein sequence ID" value="CAK9865542.1"/>
    <property type="molecule type" value="Genomic_DNA"/>
</dbReference>
<gene>
    <name evidence="9" type="ORF">CSSPJE1EN2_LOCUS8537</name>
</gene>
<keyword evidence="7" id="KW-0175">Coiled coil</keyword>